<dbReference type="AlphaFoldDB" id="I1HHN0"/>
<sequence>MGAAVPGIPSAGLALLLLVCAAASGAEMGSAVAGPAPAGLAAALLLLLLCAAASSAEGRRRDASPLRRGAPDVITAEAWGLPRGLQLAGQQDVQQGYILKCDNLSLIQDVQQGYSRVQRLYYACVKLGNPPKDFSLQFDTGSDLLWTSCSLCQNCQATPFLNVPLEVYNPKSSSTASKISCSDERCTQVAETGKATCDPTKNQCGYTQSYADGSITSGNYFSDTMHLDTIGNKSTANTLASVFFGRSNSRTGQFAADGVIGFGKNVLSVVSQLSAQGVSPKVFSHCLKGSDDGVVAAFLFSLKLSNRDLCLLRLFHRYKECSFICELHYPGWDPLHFYFHQPTKSEVPPEQIHREFMKKNQHQYNQNNIKLAQCYTIHTVRNFSNVAKCNQIKLQFHNPNLFQIK</sequence>
<dbReference type="InterPro" id="IPR021109">
    <property type="entry name" value="Peptidase_aspartic_dom_sf"/>
</dbReference>
<evidence type="ECO:0000256" key="2">
    <source>
        <dbReference type="SAM" id="Phobius"/>
    </source>
</evidence>
<dbReference type="Proteomes" id="UP000008810">
    <property type="component" value="Chromosome 2"/>
</dbReference>
<feature type="signal peptide" evidence="3">
    <location>
        <begin position="1"/>
        <end position="25"/>
    </location>
</feature>
<evidence type="ECO:0000313" key="5">
    <source>
        <dbReference type="EMBL" id="KQK05400.1"/>
    </source>
</evidence>
<dbReference type="PROSITE" id="PS51767">
    <property type="entry name" value="PEPTIDASE_A1"/>
    <property type="match status" value="1"/>
</dbReference>
<dbReference type="GO" id="GO:0004190">
    <property type="term" value="F:aspartic-type endopeptidase activity"/>
    <property type="evidence" value="ECO:0007669"/>
    <property type="project" value="InterPro"/>
</dbReference>
<comment type="similarity">
    <text evidence="1">Belongs to the peptidase A1 family.</text>
</comment>
<reference evidence="5" key="2">
    <citation type="submission" date="2017-06" db="EMBL/GenBank/DDBJ databases">
        <title>WGS assembly of Brachypodium distachyon.</title>
        <authorList>
            <consortium name="The International Brachypodium Initiative"/>
            <person name="Lucas S."/>
            <person name="Harmon-Smith M."/>
            <person name="Lail K."/>
            <person name="Tice H."/>
            <person name="Grimwood J."/>
            <person name="Bruce D."/>
            <person name="Barry K."/>
            <person name="Shu S."/>
            <person name="Lindquist E."/>
            <person name="Wang M."/>
            <person name="Pitluck S."/>
            <person name="Vogel J.P."/>
            <person name="Garvin D.F."/>
            <person name="Mockler T.C."/>
            <person name="Schmutz J."/>
            <person name="Rokhsar D."/>
            <person name="Bevan M.W."/>
        </authorList>
    </citation>
    <scope>NUCLEOTIDE SEQUENCE</scope>
    <source>
        <strain evidence="5">Bd21</strain>
    </source>
</reference>
<dbReference type="InParanoid" id="I1HHN0"/>
<dbReference type="Gramene" id="KQK05400">
    <property type="protein sequence ID" value="KQK05400"/>
    <property type="gene ID" value="BRADI_2g19890v3"/>
</dbReference>
<keyword evidence="2" id="KW-0812">Transmembrane</keyword>
<dbReference type="OrthoDB" id="2747330at2759"/>
<dbReference type="eggNOG" id="KOG1339">
    <property type="taxonomic scope" value="Eukaryota"/>
</dbReference>
<proteinExistence type="inferred from homology"/>
<protein>
    <recommendedName>
        <fullName evidence="4">Peptidase A1 domain-containing protein</fullName>
    </recommendedName>
</protein>
<dbReference type="InterPro" id="IPR001461">
    <property type="entry name" value="Aspartic_peptidase_A1"/>
</dbReference>
<keyword evidence="2" id="KW-1133">Transmembrane helix</keyword>
<dbReference type="SUPFAM" id="SSF50630">
    <property type="entry name" value="Acid proteases"/>
    <property type="match status" value="1"/>
</dbReference>
<keyword evidence="7" id="KW-1185">Reference proteome</keyword>
<dbReference type="EnsemblPlants" id="KQK05400">
    <property type="protein sequence ID" value="KQK05400"/>
    <property type="gene ID" value="BRADI_2g19890v3"/>
</dbReference>
<keyword evidence="2" id="KW-0472">Membrane</keyword>
<keyword evidence="3" id="KW-0732">Signal</keyword>
<dbReference type="PANTHER" id="PTHR13683:SF892">
    <property type="entry name" value="PEPTIDASE A1 DOMAIN-CONTAINING PROTEIN"/>
    <property type="match status" value="1"/>
</dbReference>
<reference evidence="5 6" key="1">
    <citation type="journal article" date="2010" name="Nature">
        <title>Genome sequencing and analysis of the model grass Brachypodium distachyon.</title>
        <authorList>
            <consortium name="International Brachypodium Initiative"/>
        </authorList>
    </citation>
    <scope>NUCLEOTIDE SEQUENCE [LARGE SCALE GENOMIC DNA]</scope>
    <source>
        <strain evidence="5 6">Bd21</strain>
    </source>
</reference>
<dbReference type="Pfam" id="PF14543">
    <property type="entry name" value="TAXi_N"/>
    <property type="match status" value="1"/>
</dbReference>
<evidence type="ECO:0000256" key="1">
    <source>
        <dbReference type="ARBA" id="ARBA00007447"/>
    </source>
</evidence>
<dbReference type="InterPro" id="IPR032861">
    <property type="entry name" value="TAXi_N"/>
</dbReference>
<feature type="chain" id="PRO_5014094591" description="Peptidase A1 domain-containing protein" evidence="3">
    <location>
        <begin position="26"/>
        <end position="405"/>
    </location>
</feature>
<gene>
    <name evidence="5" type="ORF">BRADI_2g19890v3</name>
</gene>
<feature type="transmembrane region" description="Helical" evidence="2">
    <location>
        <begin position="35"/>
        <end position="54"/>
    </location>
</feature>
<dbReference type="InterPro" id="IPR034164">
    <property type="entry name" value="Pepsin-like_dom"/>
</dbReference>
<dbReference type="HOGENOM" id="CLU_680339_0_0_1"/>
<dbReference type="EMBL" id="CM000881">
    <property type="protein sequence ID" value="KQK05400.1"/>
    <property type="molecule type" value="Genomic_DNA"/>
</dbReference>
<dbReference type="Gene3D" id="2.40.70.10">
    <property type="entry name" value="Acid Proteases"/>
    <property type="match status" value="1"/>
</dbReference>
<accession>I1HHN0</accession>
<reference evidence="6" key="3">
    <citation type="submission" date="2018-08" db="UniProtKB">
        <authorList>
            <consortium name="EnsemblPlants"/>
        </authorList>
    </citation>
    <scope>IDENTIFICATION</scope>
    <source>
        <strain evidence="6">cv. Bd21</strain>
    </source>
</reference>
<evidence type="ECO:0000313" key="7">
    <source>
        <dbReference type="Proteomes" id="UP000008810"/>
    </source>
</evidence>
<organism evidence="6">
    <name type="scientific">Brachypodium distachyon</name>
    <name type="common">Purple false brome</name>
    <name type="synonym">Trachynia distachya</name>
    <dbReference type="NCBI Taxonomy" id="15368"/>
    <lineage>
        <taxon>Eukaryota</taxon>
        <taxon>Viridiplantae</taxon>
        <taxon>Streptophyta</taxon>
        <taxon>Embryophyta</taxon>
        <taxon>Tracheophyta</taxon>
        <taxon>Spermatophyta</taxon>
        <taxon>Magnoliopsida</taxon>
        <taxon>Liliopsida</taxon>
        <taxon>Poales</taxon>
        <taxon>Poaceae</taxon>
        <taxon>BOP clade</taxon>
        <taxon>Pooideae</taxon>
        <taxon>Stipodae</taxon>
        <taxon>Brachypodieae</taxon>
        <taxon>Brachypodium</taxon>
    </lineage>
</organism>
<dbReference type="CDD" id="cd05471">
    <property type="entry name" value="pepsin_like"/>
    <property type="match status" value="1"/>
</dbReference>
<dbReference type="PANTHER" id="PTHR13683">
    <property type="entry name" value="ASPARTYL PROTEASES"/>
    <property type="match status" value="1"/>
</dbReference>
<evidence type="ECO:0000256" key="3">
    <source>
        <dbReference type="SAM" id="SignalP"/>
    </source>
</evidence>
<evidence type="ECO:0000259" key="4">
    <source>
        <dbReference type="PROSITE" id="PS51767"/>
    </source>
</evidence>
<name>I1HHN0_BRADI</name>
<dbReference type="GO" id="GO:0006508">
    <property type="term" value="P:proteolysis"/>
    <property type="evidence" value="ECO:0007669"/>
    <property type="project" value="InterPro"/>
</dbReference>
<evidence type="ECO:0000313" key="6">
    <source>
        <dbReference type="EnsemblPlants" id="KQK05400"/>
    </source>
</evidence>
<dbReference type="InterPro" id="IPR033121">
    <property type="entry name" value="PEPTIDASE_A1"/>
</dbReference>
<feature type="domain" description="Peptidase A1" evidence="4">
    <location>
        <begin position="121"/>
        <end position="405"/>
    </location>
</feature>